<comment type="caution">
    <text evidence="3">The sequence shown here is derived from an EMBL/GenBank/DDBJ whole genome shotgun (WGS) entry which is preliminary data.</text>
</comment>
<evidence type="ECO:0000256" key="1">
    <source>
        <dbReference type="SAM" id="MobiDB-lite"/>
    </source>
</evidence>
<gene>
    <name evidence="3" type="ORF">G7Y89_g9034</name>
</gene>
<organism evidence="3 4">
    <name type="scientific">Cudoniella acicularis</name>
    <dbReference type="NCBI Taxonomy" id="354080"/>
    <lineage>
        <taxon>Eukaryota</taxon>
        <taxon>Fungi</taxon>
        <taxon>Dikarya</taxon>
        <taxon>Ascomycota</taxon>
        <taxon>Pezizomycotina</taxon>
        <taxon>Leotiomycetes</taxon>
        <taxon>Helotiales</taxon>
        <taxon>Tricladiaceae</taxon>
        <taxon>Cudoniella</taxon>
    </lineage>
</organism>
<evidence type="ECO:0000313" key="4">
    <source>
        <dbReference type="Proteomes" id="UP000566819"/>
    </source>
</evidence>
<reference evidence="3 4" key="1">
    <citation type="submission" date="2020-03" db="EMBL/GenBank/DDBJ databases">
        <title>Draft Genome Sequence of Cudoniella acicularis.</title>
        <authorList>
            <person name="Buettner E."/>
            <person name="Kellner H."/>
        </authorList>
    </citation>
    <scope>NUCLEOTIDE SEQUENCE [LARGE SCALE GENOMIC DNA]</scope>
    <source>
        <strain evidence="3 4">DSM 108380</strain>
    </source>
</reference>
<dbReference type="Pfam" id="PF20150">
    <property type="entry name" value="2EXR"/>
    <property type="match status" value="1"/>
</dbReference>
<dbReference type="InterPro" id="IPR045518">
    <property type="entry name" value="2EXR"/>
</dbReference>
<dbReference type="EMBL" id="JAAMPI010000718">
    <property type="protein sequence ID" value="KAF4629114.1"/>
    <property type="molecule type" value="Genomic_DNA"/>
</dbReference>
<accession>A0A8H4W2Z8</accession>
<evidence type="ECO:0000313" key="3">
    <source>
        <dbReference type="EMBL" id="KAF4629114.1"/>
    </source>
</evidence>
<proteinExistence type="predicted"/>
<evidence type="ECO:0000259" key="2">
    <source>
        <dbReference type="Pfam" id="PF20150"/>
    </source>
</evidence>
<feature type="region of interest" description="Disordered" evidence="1">
    <location>
        <begin position="1"/>
        <end position="21"/>
    </location>
</feature>
<protein>
    <recommendedName>
        <fullName evidence="2">2EXR domain-containing protein</fullName>
    </recommendedName>
</protein>
<keyword evidence="4" id="KW-1185">Reference proteome</keyword>
<dbReference type="AlphaFoldDB" id="A0A8H4W2Z8"/>
<feature type="compositionally biased region" description="Basic residues" evidence="1">
    <location>
        <begin position="1"/>
        <end position="10"/>
    </location>
</feature>
<name>A0A8H4W2Z8_9HELO</name>
<sequence length="190" mass="22144">MEPPVKKHKTGGVSPVMQSQLTDETNKAITAFREEPLNIDQKLDPSKGVTFDRFPDLPNEIQQMIWRATLPSKRIINFERRDPWDVKWEMKHLEIGHFGWHKKPNLEDARWMFESATPHFTTLMDLTLVPMDPAEFWGNQAQIFDLFHDAKILNSCYEKLRQVLVNTNQTIPKILVKGFPPLEEDVHPST</sequence>
<dbReference type="OrthoDB" id="3541703at2759"/>
<feature type="domain" description="2EXR" evidence="2">
    <location>
        <begin position="51"/>
        <end position="101"/>
    </location>
</feature>
<dbReference type="Proteomes" id="UP000566819">
    <property type="component" value="Unassembled WGS sequence"/>
</dbReference>